<gene>
    <name evidence="2" type="primary">SLC24A2</name>
    <name evidence="2" type="ORF">SNAT2548_LOCUS5861</name>
</gene>
<feature type="region of interest" description="Disordered" evidence="1">
    <location>
        <begin position="663"/>
        <end position="696"/>
    </location>
</feature>
<dbReference type="SUPFAM" id="SSF56672">
    <property type="entry name" value="DNA/RNA polymerases"/>
    <property type="match status" value="1"/>
</dbReference>
<feature type="compositionally biased region" description="Basic and acidic residues" evidence="1">
    <location>
        <begin position="526"/>
        <end position="535"/>
    </location>
</feature>
<feature type="compositionally biased region" description="Low complexity" evidence="1">
    <location>
        <begin position="747"/>
        <end position="764"/>
    </location>
</feature>
<dbReference type="InterPro" id="IPR052055">
    <property type="entry name" value="Hepadnavirus_pol/RT"/>
</dbReference>
<evidence type="ECO:0000313" key="3">
    <source>
        <dbReference type="Proteomes" id="UP000604046"/>
    </source>
</evidence>
<dbReference type="PANTHER" id="PTHR33050:SF7">
    <property type="entry name" value="RIBONUCLEASE H"/>
    <property type="match status" value="1"/>
</dbReference>
<feature type="region of interest" description="Disordered" evidence="1">
    <location>
        <begin position="747"/>
        <end position="775"/>
    </location>
</feature>
<protein>
    <submittedName>
        <fullName evidence="2">SLC24A2 protein</fullName>
    </submittedName>
</protein>
<evidence type="ECO:0000313" key="2">
    <source>
        <dbReference type="EMBL" id="CAE7199477.1"/>
    </source>
</evidence>
<accession>A0A812J8B9</accession>
<dbReference type="Proteomes" id="UP000604046">
    <property type="component" value="Unassembled WGS sequence"/>
</dbReference>
<dbReference type="PANTHER" id="PTHR33050">
    <property type="entry name" value="REVERSE TRANSCRIPTASE DOMAIN-CONTAINING PROTEIN"/>
    <property type="match status" value="1"/>
</dbReference>
<sequence>MRYVAWASGKTAIVFPAAEPLVYAYFDDVKDKAAPTSLKSVLSAFAFAKYVVGLKGVDEILESGRVRGLAARLFLQKRKLLQRNPLKVEHVALLERICCGLEGRSLQDRMAAGFFLFLVHARARFSDAQRVCKLLFVRLISAYLEVHVSRSKTSFSLERKVRFLPMAACALGLSGLRWADAWIDVMEECGIRIHEDSPLLPCPGSNGTWRNVPLPCDQACVWLRSLLAQGVGPDEYLNNVGTHSCKRTILSWASKRGLPRDQRAILGYHTSKSAGVGTELIYEVDAQSAPLRAMASMLREVRSGKFMPDNPRGQQLAEECERSDEEDPPHSEDDMASSSGSSVDEEERDHSEDEQAVARTMERWPGRVDERRLPGDATYFRCQVSSLVWVAVKDGCVLGEWSSVLCEMCEGSGDDKELIAAFETALGGPASLGQKAAFRRLFHESFAVTTSEMRSLVERTDETAPRKLSVPERSERFAAIVKKLSGLDIRNRMEPSDALVDACVAIYEQNRLQYLEWDRLTSKEHEAQKSAKRESVLSIDSSGKLKTEKPDPGRADTSSEFLIHLALSRRGIAFEMANLLDFVHHSRWVEKLLSARLDVVPSSHNLPTFMQLQAADRKLFQCLADQTRAGLQVTVSGRPLDQVFEAATCSTEVVSLMQPLPKAAGAGSEKERNGPYGFPPPPPGGKGRGKGKRGKAAVRQMKMPQGLEGCRSHTNGGDPICFGYGTASGEDAVFEPGAPVVPGVAASPGTGGSASSADASFPSAHVVQPEPKRPRVSRGANCFVHSHAAEHVSSVLAPPLHAGGAVFPILFQGAKPHDLDQAETLAWALAGHHELTASDLVRLFDALPKEPSPRAAEGSSFTAGAFVHGGVVGVRTTTGKYPASTALFVAWLKHAAPGCVFSSIAVLDQSPSSMHKDLQNAPFPNIITPLTAFKGGCLWVEGEGSEVREFQGHDVIGGPVPWNGPCLLLSASENAHCVLPWQGRRLVLVGFTVRFVEKLKPPALAELRLLGFPLEASPSTKLPPPTGVAPAAGAQPLAEASVPLAPPVQPSSRLQPPSTSRPLVLELCAGSALLSCVAKEAGYAVVPVDWGHSKHRPYVHVLQLDLRLSRTWDFIRRLVETRDVVWVHIAPPCGTASRARDIGKGPRPLRSLQHPWGRPDLSEVEAARVASANAIYRETAAFCQWLLSNHACVHFSVENPLHSWLWHLPCFQSLVQRLTLVSFDACLHGSTRKKATAFLSSHPVLGRLSGPCPGCPKHDAWVVDGNYATALEAAYPKLLCERLVACIDDVAAERQLLPSKLQTSELATARAAGQVQPRGRRFAPVIGEFAHTVTVASSEAPPLNAKNCLEKPWLQVPAKSKLLRVSVERGGADTRAGELGDELQVGAASCRFYTFGVYRSPEVFVREAKQLDHPFDTARALPDGLVRVLFDLLVQGPVVVMRRRLEKIRLWRQWAVELEGEERALKQKLEPSVRRVLGGKRLCLLKRIAESLDWPDKQLHHDLEVGFKLTGYMPCTGVFHPDEKPALSSEQDFWEGAAILRDSLWDKVSGQVCGEHAQELWNVTLEEADATSKAWLDGPYTREQLEEVYPQGWSPCRRFSVMQGKLRPIDDFSESGVNSCFGCFERVSLKALDELCWVCLQVFRCALGSGWVKFVLSDGTSLEGRLHKVWADREKLRPLTKTYDLRAAYKQLPLHPGEKPKAVLILKNPTDDRVYAFPCNTLPFGSSASVMHFNRVSLLLQRILWEVGVVAACYYDDYPTMAPAMLSGGTDNAVHSVMDLLGFTLSRDKEQPFSSASEMLGVVLDTSDPSFGHVCVSNKQERAAAMCETLASVLRDRKVLVREVPSLLGRLQFLESQMLGRTGRLAIADLRNLERAAAFSVELSQSQFDAVALLRARLLKGVPRQLSASPASAPVLVFTDGACDPCGSSFHAAVGGVLIAPGSKPRVFGAKVPEALIQRWARGRKHIIGQVELYAVVLARVLWSRAIGGNRVFFFVDHTGVHSSCINGNAADTSWRELLMQLEAADEAAPCLAWFHRVASESNPSDAPSRGEWEKLRYLGDFLRDEVKCPMTYCTLEST</sequence>
<keyword evidence="3" id="KW-1185">Reference proteome</keyword>
<organism evidence="2 3">
    <name type="scientific">Symbiodinium natans</name>
    <dbReference type="NCBI Taxonomy" id="878477"/>
    <lineage>
        <taxon>Eukaryota</taxon>
        <taxon>Sar</taxon>
        <taxon>Alveolata</taxon>
        <taxon>Dinophyceae</taxon>
        <taxon>Suessiales</taxon>
        <taxon>Symbiodiniaceae</taxon>
        <taxon>Symbiodinium</taxon>
    </lineage>
</organism>
<feature type="region of interest" description="Disordered" evidence="1">
    <location>
        <begin position="526"/>
        <end position="555"/>
    </location>
</feature>
<feature type="compositionally biased region" description="Basic and acidic residues" evidence="1">
    <location>
        <begin position="543"/>
        <end position="554"/>
    </location>
</feature>
<feature type="compositionally biased region" description="Basic residues" evidence="1">
    <location>
        <begin position="687"/>
        <end position="696"/>
    </location>
</feature>
<dbReference type="EMBL" id="CAJNDS010000380">
    <property type="protein sequence ID" value="CAE7199477.1"/>
    <property type="molecule type" value="Genomic_DNA"/>
</dbReference>
<comment type="caution">
    <text evidence="2">The sequence shown here is derived from an EMBL/GenBank/DDBJ whole genome shotgun (WGS) entry which is preliminary data.</text>
</comment>
<dbReference type="InterPro" id="IPR043502">
    <property type="entry name" value="DNA/RNA_pol_sf"/>
</dbReference>
<evidence type="ECO:0000256" key="1">
    <source>
        <dbReference type="SAM" id="MobiDB-lite"/>
    </source>
</evidence>
<name>A0A812J8B9_9DINO</name>
<dbReference type="OrthoDB" id="414833at2759"/>
<reference evidence="2" key="1">
    <citation type="submission" date="2021-02" db="EMBL/GenBank/DDBJ databases">
        <authorList>
            <person name="Dougan E. K."/>
            <person name="Rhodes N."/>
            <person name="Thang M."/>
            <person name="Chan C."/>
        </authorList>
    </citation>
    <scope>NUCLEOTIDE SEQUENCE</scope>
</reference>
<feature type="region of interest" description="Disordered" evidence="1">
    <location>
        <begin position="302"/>
        <end position="363"/>
    </location>
</feature>
<proteinExistence type="predicted"/>